<dbReference type="InterPro" id="IPR027417">
    <property type="entry name" value="P-loop_NTPase"/>
</dbReference>
<dbReference type="PANTHER" id="PTHR13696:SF99">
    <property type="entry name" value="COBYRINIC ACID AC-DIAMIDE SYNTHASE"/>
    <property type="match status" value="1"/>
</dbReference>
<dbReference type="CDD" id="cd02042">
    <property type="entry name" value="ParAB_family"/>
    <property type="match status" value="1"/>
</dbReference>
<evidence type="ECO:0000259" key="1">
    <source>
        <dbReference type="Pfam" id="PF13614"/>
    </source>
</evidence>
<dbReference type="EMBL" id="KP688397">
    <property type="protein sequence ID" value="AJP18205.1"/>
    <property type="molecule type" value="Genomic_DNA"/>
</dbReference>
<gene>
    <name evidence="2" type="ORF">pVPH1_0033</name>
</gene>
<dbReference type="Pfam" id="PF13614">
    <property type="entry name" value="AAA_31"/>
    <property type="match status" value="1"/>
</dbReference>
<proteinExistence type="predicted"/>
<dbReference type="InterPro" id="IPR050678">
    <property type="entry name" value="DNA_Partitioning_ATPase"/>
</dbReference>
<sequence>MQSESEVNMAKAIAYANQKGGVGKSTICIQQAFDLAEKKKKVLVLDFDGQGNTSSRLAPRVELEDGSYEPVYSGTKVAELFLDNCSSIQVTECPCGVDLIYTPKNDPDLFEMEAVPLEQAMNPARHLKELIKDYDYVLIDCPPSLGRKLVAALMIATHVVCPVKLSGFAVDGVEGLLTTIIGVQQQHNQNLEILGIVINDMDRSVNHNKSFTELKKAIPELIFSNIIQHRPPLDSATTDGVPVWSLRYGHVAAKEVRAVLDEIVEKVG</sequence>
<organism evidence="2">
    <name type="scientific">Vibrio parahaemolyticus</name>
    <dbReference type="NCBI Taxonomy" id="670"/>
    <lineage>
        <taxon>Bacteria</taxon>
        <taxon>Pseudomonadati</taxon>
        <taxon>Pseudomonadota</taxon>
        <taxon>Gammaproteobacteria</taxon>
        <taxon>Vibrionales</taxon>
        <taxon>Vibrionaceae</taxon>
        <taxon>Vibrio</taxon>
    </lineage>
</organism>
<dbReference type="SUPFAM" id="SSF52540">
    <property type="entry name" value="P-loop containing nucleoside triphosphate hydrolases"/>
    <property type="match status" value="1"/>
</dbReference>
<dbReference type="InterPro" id="IPR025669">
    <property type="entry name" value="AAA_dom"/>
</dbReference>
<protein>
    <submittedName>
        <fullName evidence="2">Cobyric acid synthase CobQ</fullName>
    </submittedName>
</protein>
<evidence type="ECO:0000313" key="2">
    <source>
        <dbReference type="EMBL" id="AJP18205.1"/>
    </source>
</evidence>
<keyword evidence="2" id="KW-0614">Plasmid</keyword>
<dbReference type="Gene3D" id="3.40.50.300">
    <property type="entry name" value="P-loop containing nucleotide triphosphate hydrolases"/>
    <property type="match status" value="1"/>
</dbReference>
<dbReference type="AlphaFoldDB" id="A0A0C5H0Y0"/>
<geneLocation type="plasmid" evidence="2">
    <name>pVPH1</name>
</geneLocation>
<accession>A0A0C5H0Y0</accession>
<dbReference type="PANTHER" id="PTHR13696">
    <property type="entry name" value="P-LOOP CONTAINING NUCLEOSIDE TRIPHOSPHATE HYDROLASE"/>
    <property type="match status" value="1"/>
</dbReference>
<feature type="domain" description="AAA" evidence="1">
    <location>
        <begin position="11"/>
        <end position="193"/>
    </location>
</feature>
<reference evidence="2" key="1">
    <citation type="journal article" date="2015" name="Antimicrob. Agents Chemother.">
        <title>Complete nucleotide sequence of a conjugative plasmid carrying bla(PER-1).</title>
        <authorList>
            <person name="Li R."/>
            <person name="Wong M.H."/>
            <person name="Zhou Y."/>
            <person name="Chan E.W."/>
            <person name="Chen S."/>
        </authorList>
    </citation>
    <scope>NUCLEOTIDE SEQUENCE</scope>
    <source>
        <strain evidence="2">V36</strain>
        <plasmid evidence="2">pVPH1</plasmid>
    </source>
</reference>
<name>A0A0C5H0Y0_VIBPH</name>